<dbReference type="HAMAP" id="MF_00528">
    <property type="entry name" value="Maf"/>
    <property type="match status" value="1"/>
</dbReference>
<dbReference type="RefSeq" id="WP_174398082.1">
    <property type="nucleotide sequence ID" value="NZ_VBSB01000007.1"/>
</dbReference>
<proteinExistence type="inferred from homology"/>
<dbReference type="Pfam" id="PF02545">
    <property type="entry name" value="Maf"/>
    <property type="match status" value="1"/>
</dbReference>
<keyword evidence="5" id="KW-1185">Reference proteome</keyword>
<evidence type="ECO:0000313" key="4">
    <source>
        <dbReference type="EMBL" id="NTY60255.1"/>
    </source>
</evidence>
<keyword evidence="3" id="KW-0963">Cytoplasm</keyword>
<dbReference type="PANTHER" id="PTHR43213">
    <property type="entry name" value="BIFUNCTIONAL DTTP/UTP PYROPHOSPHATASE/METHYLTRANSFERASE PROTEIN-RELATED"/>
    <property type="match status" value="1"/>
</dbReference>
<comment type="function">
    <text evidence="3">Nucleoside triphosphate pyrophosphatase. May have a dual role in cell division arrest and in preventing the incorporation of modified nucleotides into cellular nucleic acids.</text>
</comment>
<sequence length="213" mass="21877">MTRVVLGSASSGRLRVLRNAGIDPLVVVSGVDEDAIVAHLGTDAEPGDVVTALAQAKAGAVHQVLDHTVAADCVVIGCDSMLYVDGQLSGKPGTTEQAALQWNSMAGRNGLLYTGHCVIRVLHGGAVHTATQAAVTRVRFATPTPTDLAAYLGTGEPLQVAGAFTLDGFGGWFIDGIDGDPSNVIGIGLSVTHRLFTDVGLAIGDLWAANPVR</sequence>
<dbReference type="NCBIfam" id="TIGR00172">
    <property type="entry name" value="maf"/>
    <property type="match status" value="1"/>
</dbReference>
<dbReference type="PANTHER" id="PTHR43213:SF5">
    <property type="entry name" value="BIFUNCTIONAL DTTP_UTP PYROPHOSPHATASE_METHYLTRANSFERASE PROTEIN-RELATED"/>
    <property type="match status" value="1"/>
</dbReference>
<dbReference type="Gene3D" id="3.90.950.10">
    <property type="match status" value="1"/>
</dbReference>
<name>A0ABX2K1Y9_9MYCO</name>
<comment type="catalytic activity">
    <reaction evidence="3">
        <text>a ribonucleoside 5'-triphosphate + H2O = a ribonucleoside 5'-phosphate + diphosphate + H(+)</text>
        <dbReference type="Rhea" id="RHEA:23996"/>
        <dbReference type="ChEBI" id="CHEBI:15377"/>
        <dbReference type="ChEBI" id="CHEBI:15378"/>
        <dbReference type="ChEBI" id="CHEBI:33019"/>
        <dbReference type="ChEBI" id="CHEBI:58043"/>
        <dbReference type="ChEBI" id="CHEBI:61557"/>
        <dbReference type="EC" id="3.6.1.9"/>
    </reaction>
</comment>
<comment type="caution">
    <text evidence="3">Lacks conserved residue(s) required for the propagation of feature annotation.</text>
</comment>
<feature type="active site" description="Proton acceptor" evidence="3">
    <location>
        <position position="79"/>
    </location>
</feature>
<dbReference type="EC" id="3.6.1.9" evidence="3"/>
<comment type="catalytic activity">
    <reaction evidence="3">
        <text>a 2'-deoxyribonucleoside 5'-triphosphate + H2O = a 2'-deoxyribonucleoside 5'-phosphate + diphosphate + H(+)</text>
        <dbReference type="Rhea" id="RHEA:44644"/>
        <dbReference type="ChEBI" id="CHEBI:15377"/>
        <dbReference type="ChEBI" id="CHEBI:15378"/>
        <dbReference type="ChEBI" id="CHEBI:33019"/>
        <dbReference type="ChEBI" id="CHEBI:61560"/>
        <dbReference type="ChEBI" id="CHEBI:65317"/>
        <dbReference type="EC" id="3.6.1.9"/>
    </reaction>
</comment>
<dbReference type="InterPro" id="IPR003697">
    <property type="entry name" value="Maf-like"/>
</dbReference>
<dbReference type="CDD" id="cd00555">
    <property type="entry name" value="Maf"/>
    <property type="match status" value="1"/>
</dbReference>
<keyword evidence="2 3" id="KW-0378">Hydrolase</keyword>
<gene>
    <name evidence="4" type="ORF">FEG63_11925</name>
</gene>
<accession>A0ABX2K1Y9</accession>
<dbReference type="InterPro" id="IPR029001">
    <property type="entry name" value="ITPase-like_fam"/>
</dbReference>
<evidence type="ECO:0000256" key="1">
    <source>
        <dbReference type="ARBA" id="ARBA00001968"/>
    </source>
</evidence>
<dbReference type="SUPFAM" id="SSF52972">
    <property type="entry name" value="ITPase-like"/>
    <property type="match status" value="1"/>
</dbReference>
<comment type="similarity">
    <text evidence="3">Belongs to the Maf family.</text>
</comment>
<evidence type="ECO:0000313" key="5">
    <source>
        <dbReference type="Proteomes" id="UP000708347"/>
    </source>
</evidence>
<evidence type="ECO:0000256" key="3">
    <source>
        <dbReference type="HAMAP-Rule" id="MF_00528"/>
    </source>
</evidence>
<protein>
    <recommendedName>
        <fullName evidence="3">Nucleoside triphosphate pyrophosphatase</fullName>
        <ecNumber evidence="3">3.6.1.9</ecNumber>
    </recommendedName>
    <alternativeName>
        <fullName evidence="3">Nucleotide pyrophosphatase</fullName>
        <shortName evidence="3">Nucleotide PPase</shortName>
    </alternativeName>
</protein>
<comment type="caution">
    <text evidence="4">The sequence shown here is derived from an EMBL/GenBank/DDBJ whole genome shotgun (WGS) entry which is preliminary data.</text>
</comment>
<comment type="cofactor">
    <cofactor evidence="1 3">
        <name>a divalent metal cation</name>
        <dbReference type="ChEBI" id="CHEBI:60240"/>
    </cofactor>
</comment>
<comment type="subcellular location">
    <subcellularLocation>
        <location evidence="3">Cytoplasm</location>
    </subcellularLocation>
</comment>
<dbReference type="Proteomes" id="UP000708347">
    <property type="component" value="Unassembled WGS sequence"/>
</dbReference>
<dbReference type="PIRSF" id="PIRSF006305">
    <property type="entry name" value="Maf"/>
    <property type="match status" value="1"/>
</dbReference>
<organism evidence="4 5">
    <name type="scientific">Mycolicibacterium sphagni</name>
    <dbReference type="NCBI Taxonomy" id="1786"/>
    <lineage>
        <taxon>Bacteria</taxon>
        <taxon>Bacillati</taxon>
        <taxon>Actinomycetota</taxon>
        <taxon>Actinomycetes</taxon>
        <taxon>Mycobacteriales</taxon>
        <taxon>Mycobacteriaceae</taxon>
        <taxon>Mycolicibacterium</taxon>
    </lineage>
</organism>
<keyword evidence="3" id="KW-0546">Nucleotide metabolism</keyword>
<dbReference type="EMBL" id="VBSB01000007">
    <property type="protein sequence ID" value="NTY60255.1"/>
    <property type="molecule type" value="Genomic_DNA"/>
</dbReference>
<reference evidence="4 5" key="1">
    <citation type="submission" date="2019-05" db="EMBL/GenBank/DDBJ databases">
        <title>Mycolicibacterium sphagni ENV482 genome assembly.</title>
        <authorList>
            <person name="Chen W."/>
            <person name="Faulkner N.W."/>
            <person name="Hyman M.R."/>
        </authorList>
    </citation>
    <scope>NUCLEOTIDE SEQUENCE [LARGE SCALE GENOMIC DNA]</scope>
    <source>
        <strain evidence="4 5">ENV482</strain>
    </source>
</reference>
<evidence type="ECO:0000256" key="2">
    <source>
        <dbReference type="ARBA" id="ARBA00022801"/>
    </source>
</evidence>